<accession>A0ABU9PXU4</accession>
<organism evidence="1 2">
    <name type="scientific">Collimonas rhizosphaerae</name>
    <dbReference type="NCBI Taxonomy" id="3126357"/>
    <lineage>
        <taxon>Bacteria</taxon>
        <taxon>Pseudomonadati</taxon>
        <taxon>Pseudomonadota</taxon>
        <taxon>Betaproteobacteria</taxon>
        <taxon>Burkholderiales</taxon>
        <taxon>Oxalobacteraceae</taxon>
        <taxon>Collimonas</taxon>
    </lineage>
</organism>
<dbReference type="Pfam" id="PF11185">
    <property type="entry name" value="DUF2971"/>
    <property type="match status" value="1"/>
</dbReference>
<reference evidence="1 2" key="1">
    <citation type="submission" date="2024-02" db="EMBL/GenBank/DDBJ databases">
        <title>Draft genome sequence of Collimonas sp. strain H4R21, an effective mineral-weathering bacterial strain isolated from the beech rhizosphere.</title>
        <authorList>
            <person name="Morin E."/>
            <person name="Uroz S."/>
            <person name="Leveau J.H.J."/>
            <person name="Kumar R."/>
            <person name="Rey M.W."/>
            <person name="Pham J."/>
        </authorList>
    </citation>
    <scope>NUCLEOTIDE SEQUENCE [LARGE SCALE GENOMIC DNA]</scope>
    <source>
        <strain evidence="1 2">H4R21</strain>
    </source>
</reference>
<dbReference type="EMBL" id="JBANDC010000010">
    <property type="protein sequence ID" value="MEM4988790.1"/>
    <property type="molecule type" value="Genomic_DNA"/>
</dbReference>
<dbReference type="RefSeq" id="WP_342830108.1">
    <property type="nucleotide sequence ID" value="NZ_JBANDC010000010.1"/>
</dbReference>
<name>A0ABU9PXU4_9BURK</name>
<dbReference type="Proteomes" id="UP001495910">
    <property type="component" value="Unassembled WGS sequence"/>
</dbReference>
<keyword evidence="2" id="KW-1185">Reference proteome</keyword>
<evidence type="ECO:0000313" key="2">
    <source>
        <dbReference type="Proteomes" id="UP001495910"/>
    </source>
</evidence>
<comment type="caution">
    <text evidence="1">The sequence shown here is derived from an EMBL/GenBank/DDBJ whole genome shotgun (WGS) entry which is preliminary data.</text>
</comment>
<protein>
    <submittedName>
        <fullName evidence="1">DUF2971 domain-containing protein</fullName>
    </submittedName>
</protein>
<dbReference type="InterPro" id="IPR021352">
    <property type="entry name" value="DUF2971"/>
</dbReference>
<proteinExistence type="predicted"/>
<sequence length="311" mass="35705">MTKKLYKYVGSSYIDKIFSSGDKISLKCSYPRDFNDPYELFMTIDFDQEPDVLAFYAEAVDEVPQWPTTCFSRSPSVIPMWAHYAQSLQGFAIELDEEKLAECFPDSSFGDMDYRDSAKESVIDHLLHAFGTGKGRHMYFFHQALFSAAYFTKNSCWSYEVERRMIANPAETQQSDDLILIEVPHNCITALICGPRASKQTIETLRARAEKIGCDYYEMKVGRSSATPYFSNIQKIPYLFDDERLVKSSAFCQRCNEPIKMGTDACSWCLINESHQQEAATRNPYRVYESAGILKSYLQSMEKIRHGDVEE</sequence>
<gene>
    <name evidence="1" type="ORF">V8G57_15460</name>
</gene>
<evidence type="ECO:0000313" key="1">
    <source>
        <dbReference type="EMBL" id="MEM4988790.1"/>
    </source>
</evidence>